<evidence type="ECO:0000313" key="1">
    <source>
        <dbReference type="EMBL" id="TXJ60859.1"/>
    </source>
</evidence>
<sequence length="169" mass="17864">MATIKTVKGKSPTWGKRCYIAENATLAGDIIMGNDCSVWFGAVIRADVAEVRIGNEVNIQDLACVHQSAGMPVVLEDGVSVGHGAVVHACTVRCGALIGMNATVLDGAEVGENSVVAAGAVVLAGTKIPANEIWGGIPARRLKETSPHQARTFADNYLRTKKWYEEETS</sequence>
<organism evidence="1 2">
    <name type="scientific">Prevotella brunnea</name>
    <dbReference type="NCBI Taxonomy" id="2508867"/>
    <lineage>
        <taxon>Bacteria</taxon>
        <taxon>Pseudomonadati</taxon>
        <taxon>Bacteroidota</taxon>
        <taxon>Bacteroidia</taxon>
        <taxon>Bacteroidales</taxon>
        <taxon>Prevotellaceae</taxon>
        <taxon>Prevotella</taxon>
    </lineage>
</organism>
<dbReference type="CDD" id="cd04645">
    <property type="entry name" value="LbH_gamma_CA_like"/>
    <property type="match status" value="1"/>
</dbReference>
<dbReference type="RefSeq" id="WP_130829922.1">
    <property type="nucleotide sequence ID" value="NZ_SDIK01000056.1"/>
</dbReference>
<dbReference type="Gene3D" id="2.160.10.10">
    <property type="entry name" value="Hexapeptide repeat proteins"/>
    <property type="match status" value="1"/>
</dbReference>
<comment type="caution">
    <text evidence="1">The sequence shown here is derived from an EMBL/GenBank/DDBJ whole genome shotgun (WGS) entry which is preliminary data.</text>
</comment>
<reference evidence="2" key="1">
    <citation type="submission" date="2019-05" db="EMBL/GenBank/DDBJ databases">
        <title>Prevotella brunnea sp. nov., isolated from a wound of a patient.</title>
        <authorList>
            <person name="Buhl M."/>
        </authorList>
    </citation>
    <scope>NUCLEOTIDE SEQUENCE [LARGE SCALE GENOMIC DNA]</scope>
    <source>
        <strain evidence="2">A2672</strain>
    </source>
</reference>
<evidence type="ECO:0000313" key="2">
    <source>
        <dbReference type="Proteomes" id="UP000321612"/>
    </source>
</evidence>
<keyword evidence="2" id="KW-1185">Reference proteome</keyword>
<dbReference type="AlphaFoldDB" id="A0A5C8GGH5"/>
<dbReference type="InterPro" id="IPR050484">
    <property type="entry name" value="Transf_Hexapept/Carb_Anhydrase"/>
</dbReference>
<proteinExistence type="predicted"/>
<dbReference type="PANTHER" id="PTHR13061:SF29">
    <property type="entry name" value="GAMMA CARBONIC ANHYDRASE-LIKE 1, MITOCHONDRIAL-RELATED"/>
    <property type="match status" value="1"/>
</dbReference>
<gene>
    <name evidence="1" type="ORF">ETF27_07745</name>
</gene>
<dbReference type="OrthoDB" id="9803036at2"/>
<dbReference type="Proteomes" id="UP000321612">
    <property type="component" value="Unassembled WGS sequence"/>
</dbReference>
<name>A0A5C8GGH5_9BACT</name>
<dbReference type="SUPFAM" id="SSF51161">
    <property type="entry name" value="Trimeric LpxA-like enzymes"/>
    <property type="match status" value="1"/>
</dbReference>
<dbReference type="EMBL" id="SDIK01000056">
    <property type="protein sequence ID" value="TXJ60859.1"/>
    <property type="molecule type" value="Genomic_DNA"/>
</dbReference>
<accession>A0A5C8GGH5</accession>
<protein>
    <submittedName>
        <fullName evidence="1">Gamma carbonic anhydrase family protein</fullName>
    </submittedName>
</protein>
<dbReference type="Pfam" id="PF00132">
    <property type="entry name" value="Hexapep"/>
    <property type="match status" value="1"/>
</dbReference>
<dbReference type="InterPro" id="IPR001451">
    <property type="entry name" value="Hexapep"/>
</dbReference>
<dbReference type="PANTHER" id="PTHR13061">
    <property type="entry name" value="DYNACTIN SUBUNIT P25"/>
    <property type="match status" value="1"/>
</dbReference>
<dbReference type="InterPro" id="IPR047324">
    <property type="entry name" value="LbH_gamma_CA-like"/>
</dbReference>
<dbReference type="InterPro" id="IPR011004">
    <property type="entry name" value="Trimer_LpxA-like_sf"/>
</dbReference>